<comment type="caution">
    <text evidence="13">The sequence shown here is derived from an EMBL/GenBank/DDBJ whole genome shotgun (WGS) entry which is preliminary data.</text>
</comment>
<keyword evidence="6 11" id="KW-0472">Membrane</keyword>
<evidence type="ECO:0000256" key="1">
    <source>
        <dbReference type="ARBA" id="ARBA00004651"/>
    </source>
</evidence>
<evidence type="ECO:0000313" key="13">
    <source>
        <dbReference type="EMBL" id="RNA14003.1"/>
    </source>
</evidence>
<evidence type="ECO:0000313" key="14">
    <source>
        <dbReference type="Proteomes" id="UP000276133"/>
    </source>
</evidence>
<protein>
    <submittedName>
        <fullName evidence="13">G-coupled receptor-like protein</fullName>
    </submittedName>
</protein>
<evidence type="ECO:0000256" key="6">
    <source>
        <dbReference type="ARBA" id="ARBA00023136"/>
    </source>
</evidence>
<feature type="domain" description="G-protein coupled receptors family 1 profile" evidence="12">
    <location>
        <begin position="32"/>
        <end position="328"/>
    </location>
</feature>
<feature type="transmembrane region" description="Helical" evidence="11">
    <location>
        <begin position="139"/>
        <end position="159"/>
    </location>
</feature>
<sequence length="355" mass="41412">MNTTQKDSRESALFAQIVSYLPLIVIFLAITGNTACFFIFRFSKEFKNISSMVFLSFVAIFGILSQFIWNLNHFLQPNFDFRIEYVSDFTCKFFMFLQYFSLQAIGILLSIMCVDRFVTIMSTPGSIYSRLPFSTVKSSYIWSLSIIIILFLLNSHILIFNGNYRHVRNTNNITTSEIINGTLVSKVETIIEYQECYWYNADFRLYPTWDHVNLGLYNFFPFTMMLIFNVLLITKTLMLNSSIKSSNNKEQIKSIIKKRRLTISILAITFGYIIMTLPVTIMTSFYFYYFFSLPNGLTYLSMADSFGFLFHATLFFNCIATNIKFRRYVIRALACSRRKKQTESTANSITKTTRQ</sequence>
<evidence type="ECO:0000256" key="4">
    <source>
        <dbReference type="ARBA" id="ARBA00022989"/>
    </source>
</evidence>
<dbReference type="OrthoDB" id="9990906at2759"/>
<dbReference type="GO" id="GO:0004930">
    <property type="term" value="F:G protein-coupled receptor activity"/>
    <property type="evidence" value="ECO:0007669"/>
    <property type="project" value="UniProtKB-KW"/>
</dbReference>
<evidence type="ECO:0000256" key="9">
    <source>
        <dbReference type="ARBA" id="ARBA00023180"/>
    </source>
</evidence>
<keyword evidence="5" id="KW-0297">G-protein coupled receptor</keyword>
<feature type="transmembrane region" description="Helical" evidence="11">
    <location>
        <begin position="297"/>
        <end position="320"/>
    </location>
</feature>
<dbReference type="Gene3D" id="1.20.1070.10">
    <property type="entry name" value="Rhodopsin 7-helix transmembrane proteins"/>
    <property type="match status" value="1"/>
</dbReference>
<dbReference type="Proteomes" id="UP000276133">
    <property type="component" value="Unassembled WGS sequence"/>
</dbReference>
<dbReference type="SUPFAM" id="SSF81321">
    <property type="entry name" value="Family A G protein-coupled receptor-like"/>
    <property type="match status" value="1"/>
</dbReference>
<feature type="transmembrane region" description="Helical" evidence="11">
    <location>
        <begin position="219"/>
        <end position="240"/>
    </location>
</feature>
<gene>
    <name evidence="13" type="ORF">BpHYR1_035930</name>
</gene>
<keyword evidence="3 11" id="KW-0812">Transmembrane</keyword>
<name>A0A3M7QRV6_BRAPC</name>
<keyword evidence="7" id="KW-1015">Disulfide bond</keyword>
<dbReference type="EMBL" id="REGN01005278">
    <property type="protein sequence ID" value="RNA14003.1"/>
    <property type="molecule type" value="Genomic_DNA"/>
</dbReference>
<dbReference type="PROSITE" id="PS50262">
    <property type="entry name" value="G_PROTEIN_RECEP_F1_2"/>
    <property type="match status" value="1"/>
</dbReference>
<dbReference type="InterPro" id="IPR017452">
    <property type="entry name" value="GPCR_Rhodpsn_7TM"/>
</dbReference>
<keyword evidence="9" id="KW-0325">Glycoprotein</keyword>
<keyword evidence="8 13" id="KW-0675">Receptor</keyword>
<feature type="transmembrane region" description="Helical" evidence="11">
    <location>
        <begin position="20"/>
        <end position="40"/>
    </location>
</feature>
<evidence type="ECO:0000259" key="12">
    <source>
        <dbReference type="PROSITE" id="PS50262"/>
    </source>
</evidence>
<organism evidence="13 14">
    <name type="scientific">Brachionus plicatilis</name>
    <name type="common">Marine rotifer</name>
    <name type="synonym">Brachionus muelleri</name>
    <dbReference type="NCBI Taxonomy" id="10195"/>
    <lineage>
        <taxon>Eukaryota</taxon>
        <taxon>Metazoa</taxon>
        <taxon>Spiralia</taxon>
        <taxon>Gnathifera</taxon>
        <taxon>Rotifera</taxon>
        <taxon>Eurotatoria</taxon>
        <taxon>Monogononta</taxon>
        <taxon>Pseudotrocha</taxon>
        <taxon>Ploima</taxon>
        <taxon>Brachionidae</taxon>
        <taxon>Brachionus</taxon>
    </lineage>
</organism>
<keyword evidence="2" id="KW-1003">Cell membrane</keyword>
<reference evidence="13 14" key="1">
    <citation type="journal article" date="2018" name="Sci. Rep.">
        <title>Genomic signatures of local adaptation to the degree of environmental predictability in rotifers.</title>
        <authorList>
            <person name="Franch-Gras L."/>
            <person name="Hahn C."/>
            <person name="Garcia-Roger E.M."/>
            <person name="Carmona M.J."/>
            <person name="Serra M."/>
            <person name="Gomez A."/>
        </authorList>
    </citation>
    <scope>NUCLEOTIDE SEQUENCE [LARGE SCALE GENOMIC DNA]</scope>
    <source>
        <strain evidence="13">HYR1</strain>
    </source>
</reference>
<keyword evidence="4 11" id="KW-1133">Transmembrane helix</keyword>
<evidence type="ECO:0000256" key="3">
    <source>
        <dbReference type="ARBA" id="ARBA00022692"/>
    </source>
</evidence>
<keyword evidence="10" id="KW-0807">Transducer</keyword>
<feature type="transmembrane region" description="Helical" evidence="11">
    <location>
        <begin position="52"/>
        <end position="69"/>
    </location>
</feature>
<dbReference type="GO" id="GO:0005886">
    <property type="term" value="C:plasma membrane"/>
    <property type="evidence" value="ECO:0007669"/>
    <property type="project" value="UniProtKB-SubCell"/>
</dbReference>
<evidence type="ECO:0000256" key="5">
    <source>
        <dbReference type="ARBA" id="ARBA00023040"/>
    </source>
</evidence>
<feature type="transmembrane region" description="Helical" evidence="11">
    <location>
        <begin position="261"/>
        <end position="291"/>
    </location>
</feature>
<evidence type="ECO:0000256" key="11">
    <source>
        <dbReference type="SAM" id="Phobius"/>
    </source>
</evidence>
<proteinExistence type="predicted"/>
<dbReference type="AlphaFoldDB" id="A0A3M7QRV6"/>
<evidence type="ECO:0000256" key="2">
    <source>
        <dbReference type="ARBA" id="ARBA00022475"/>
    </source>
</evidence>
<dbReference type="PANTHER" id="PTHR45695:SF23">
    <property type="entry name" value="GALANIN-LIKE G-PROTEIN COUPLED RECEPTOR NPR-9"/>
    <property type="match status" value="1"/>
</dbReference>
<dbReference type="PANTHER" id="PTHR45695">
    <property type="entry name" value="LEUCOKININ RECEPTOR-RELATED"/>
    <property type="match status" value="1"/>
</dbReference>
<evidence type="ECO:0000256" key="10">
    <source>
        <dbReference type="ARBA" id="ARBA00023224"/>
    </source>
</evidence>
<evidence type="ECO:0000256" key="7">
    <source>
        <dbReference type="ARBA" id="ARBA00023157"/>
    </source>
</evidence>
<accession>A0A3M7QRV6</accession>
<feature type="transmembrane region" description="Helical" evidence="11">
    <location>
        <begin position="96"/>
        <end position="118"/>
    </location>
</feature>
<evidence type="ECO:0000256" key="8">
    <source>
        <dbReference type="ARBA" id="ARBA00023170"/>
    </source>
</evidence>
<comment type="subcellular location">
    <subcellularLocation>
        <location evidence="1">Cell membrane</location>
        <topology evidence="1">Multi-pass membrane protein</topology>
    </subcellularLocation>
</comment>
<keyword evidence="14" id="KW-1185">Reference proteome</keyword>